<sequence length="101" mass="10558">MRAPEADDAPAGSAPTDPPRTTAGPDPDSSYERAAFVAPASIERYAPPGSKTPEGAGSRRPAEPYMTVDWEKAGPTYDQLIAEAQAALARRPPKRATAPPA</sequence>
<evidence type="ECO:0000256" key="1">
    <source>
        <dbReference type="SAM" id="MobiDB-lite"/>
    </source>
</evidence>
<dbReference type="RefSeq" id="WP_344798636.1">
    <property type="nucleotide sequence ID" value="NZ_BAABAU010000012.1"/>
</dbReference>
<keyword evidence="3" id="KW-1185">Reference proteome</keyword>
<name>A0ABP8E6X0_9MICO</name>
<comment type="caution">
    <text evidence="2">The sequence shown here is derived from an EMBL/GenBank/DDBJ whole genome shotgun (WGS) entry which is preliminary data.</text>
</comment>
<evidence type="ECO:0000313" key="3">
    <source>
        <dbReference type="Proteomes" id="UP001501594"/>
    </source>
</evidence>
<feature type="region of interest" description="Disordered" evidence="1">
    <location>
        <begin position="1"/>
        <end position="64"/>
    </location>
</feature>
<accession>A0ABP8E6X0</accession>
<proteinExistence type="predicted"/>
<dbReference type="Proteomes" id="UP001501594">
    <property type="component" value="Unassembled WGS sequence"/>
</dbReference>
<dbReference type="EMBL" id="BAABAU010000012">
    <property type="protein sequence ID" value="GAA4267899.1"/>
    <property type="molecule type" value="Genomic_DNA"/>
</dbReference>
<organism evidence="2 3">
    <name type="scientific">Frondihabitans peucedani</name>
    <dbReference type="NCBI Taxonomy" id="598626"/>
    <lineage>
        <taxon>Bacteria</taxon>
        <taxon>Bacillati</taxon>
        <taxon>Actinomycetota</taxon>
        <taxon>Actinomycetes</taxon>
        <taxon>Micrococcales</taxon>
        <taxon>Microbacteriaceae</taxon>
        <taxon>Frondihabitans</taxon>
    </lineage>
</organism>
<gene>
    <name evidence="2" type="ORF">GCM10022256_35110</name>
</gene>
<reference evidence="3" key="1">
    <citation type="journal article" date="2019" name="Int. J. Syst. Evol. Microbiol.">
        <title>The Global Catalogue of Microorganisms (GCM) 10K type strain sequencing project: providing services to taxonomists for standard genome sequencing and annotation.</title>
        <authorList>
            <consortium name="The Broad Institute Genomics Platform"/>
            <consortium name="The Broad Institute Genome Sequencing Center for Infectious Disease"/>
            <person name="Wu L."/>
            <person name="Ma J."/>
        </authorList>
    </citation>
    <scope>NUCLEOTIDE SEQUENCE [LARGE SCALE GENOMIC DNA]</scope>
    <source>
        <strain evidence="3">JCM 17442</strain>
    </source>
</reference>
<protein>
    <submittedName>
        <fullName evidence="2">Uncharacterized protein</fullName>
    </submittedName>
</protein>
<evidence type="ECO:0000313" key="2">
    <source>
        <dbReference type="EMBL" id="GAA4267899.1"/>
    </source>
</evidence>